<dbReference type="SMART" id="SM00736">
    <property type="entry name" value="CADG"/>
    <property type="match status" value="1"/>
</dbReference>
<keyword evidence="3" id="KW-1185">Reference proteome</keyword>
<dbReference type="SUPFAM" id="SSF69322">
    <property type="entry name" value="Tricorn protease domain 2"/>
    <property type="match status" value="1"/>
</dbReference>
<dbReference type="EMBL" id="JACHHP010000001">
    <property type="protein sequence ID" value="MBB5206853.1"/>
    <property type="molecule type" value="Genomic_DNA"/>
</dbReference>
<dbReference type="InterPro" id="IPR051200">
    <property type="entry name" value="Host-pathogen_enzymatic-act"/>
</dbReference>
<protein>
    <recommendedName>
        <fullName evidence="1">Dystroglycan-type cadherin-like domain-containing protein</fullName>
    </recommendedName>
</protein>
<accession>A0A7W8D5Y2</accession>
<gene>
    <name evidence="2" type="ORF">HNQ52_000369</name>
</gene>
<dbReference type="Pfam" id="PF08309">
    <property type="entry name" value="LVIVD"/>
    <property type="match status" value="5"/>
</dbReference>
<reference evidence="2 3" key="1">
    <citation type="submission" date="2020-08" db="EMBL/GenBank/DDBJ databases">
        <title>Genomic Encyclopedia of Type Strains, Phase IV (KMG-IV): sequencing the most valuable type-strain genomes for metagenomic binning, comparative biology and taxonomic classification.</title>
        <authorList>
            <person name="Goeker M."/>
        </authorList>
    </citation>
    <scope>NUCLEOTIDE SEQUENCE [LARGE SCALE GENOMIC DNA]</scope>
    <source>
        <strain evidence="2 3">DSM 24163</strain>
    </source>
</reference>
<dbReference type="InterPro" id="IPR015919">
    <property type="entry name" value="Cadherin-like_sf"/>
</dbReference>
<comment type="caution">
    <text evidence="2">The sequence shown here is derived from an EMBL/GenBank/DDBJ whole genome shotgun (WGS) entry which is preliminary data.</text>
</comment>
<dbReference type="InterPro" id="IPR013783">
    <property type="entry name" value="Ig-like_fold"/>
</dbReference>
<evidence type="ECO:0000313" key="2">
    <source>
        <dbReference type="EMBL" id="MBB5206853.1"/>
    </source>
</evidence>
<proteinExistence type="predicted"/>
<dbReference type="Gene3D" id="2.60.40.10">
    <property type="entry name" value="Immunoglobulins"/>
    <property type="match status" value="1"/>
</dbReference>
<dbReference type="Proteomes" id="UP000521199">
    <property type="component" value="Unassembled WGS sequence"/>
</dbReference>
<dbReference type="Pfam" id="PF05345">
    <property type="entry name" value="He_PIG"/>
    <property type="match status" value="1"/>
</dbReference>
<evidence type="ECO:0000259" key="1">
    <source>
        <dbReference type="SMART" id="SM00736"/>
    </source>
</evidence>
<dbReference type="InterPro" id="IPR013211">
    <property type="entry name" value="LVIVD"/>
</dbReference>
<organism evidence="2 3">
    <name type="scientific">Chiayiivirga flava</name>
    <dbReference type="NCBI Taxonomy" id="659595"/>
    <lineage>
        <taxon>Bacteria</taxon>
        <taxon>Pseudomonadati</taxon>
        <taxon>Pseudomonadota</taxon>
        <taxon>Gammaproteobacteria</taxon>
        <taxon>Lysobacterales</taxon>
        <taxon>Lysobacteraceae</taxon>
        <taxon>Chiayiivirga</taxon>
    </lineage>
</organism>
<dbReference type="PANTHER" id="PTHR47197">
    <property type="entry name" value="PROTEIN NIRF"/>
    <property type="match status" value="1"/>
</dbReference>
<feature type="domain" description="Dystroglycan-type cadherin-like" evidence="1">
    <location>
        <begin position="646"/>
        <end position="740"/>
    </location>
</feature>
<dbReference type="SUPFAM" id="SSF49313">
    <property type="entry name" value="Cadherin-like"/>
    <property type="match status" value="1"/>
</dbReference>
<dbReference type="AlphaFoldDB" id="A0A7W8D5Y2"/>
<evidence type="ECO:0000313" key="3">
    <source>
        <dbReference type="Proteomes" id="UP000521199"/>
    </source>
</evidence>
<dbReference type="GO" id="GO:0005509">
    <property type="term" value="F:calcium ion binding"/>
    <property type="evidence" value="ECO:0007669"/>
    <property type="project" value="InterPro"/>
</dbReference>
<sequence length="745" mass="75952">MQPTSPVRPRLPQPGRLLPRLVLVLGLLLSGAAVAGTCELGEGRWGGGPPQDAERWLGGGEDLLLVGAGAELVVFDLATPTTPVELGRAVLSHPAVSVAVSADGQLAAVSDWFDNVTLLDIGNRAAPTARGSYAWAGLEQPTGMAFSGNHLYVAVRTIGLAVLDIGDPDAPAFVANSDGTPTDFVFDVALHGNHAYLGQGADGVQIVDIGDPTHPTVVGNVAAWTDAGQIDIVGNRAYVARGGSGVGILDLSNPVAPAQLGTFGTDGYAYETAVLPGDRLAVANGFNGTKIFDIANPALAVELGAFGNNPYRLVPLGDRIFSVHPFASRISLVDVQTPATPTTLANIDFAGQSHAVSAGNDHVLVANGSGGAIMLDTTNPVQPTYVGRVMLDAQRVAHVNGHGVVSAGYSSAVDVIDPQPTGPAIVASIDNQFQTNDLVGADNRLYIASGEAGGLRIYDMSNPLLPQFEGAVSVPGQTVWQIAVAGDFAYSGYILADEMLVMDVSDPAAPVVIGTHQLPPSIYAGPTDMAASGNTVFVATQVNGVRILQHDGAGNLDDIGAIDLGLASPTGVSVDGDRLYIAGGVFSGLLIYDVSDPANPQFVAQYNTAGDGLAVHAAHGVIAIAEGDSGVSTIGCGFNVENAAPVAVGQINDQVDDAGETIFPLSVHPNFDDPDGQALTYSATGLPPGLAIGAGSGVISGTLSGGSAGVYPVVVTATDPFDLSATQAFEWTVNGAPEIFTDGFE</sequence>
<dbReference type="RefSeq" id="WP_183959215.1">
    <property type="nucleotide sequence ID" value="NZ_JACHHP010000001.1"/>
</dbReference>
<dbReference type="GO" id="GO:0016020">
    <property type="term" value="C:membrane"/>
    <property type="evidence" value="ECO:0007669"/>
    <property type="project" value="InterPro"/>
</dbReference>
<dbReference type="InterPro" id="IPR015943">
    <property type="entry name" value="WD40/YVTN_repeat-like_dom_sf"/>
</dbReference>
<dbReference type="SUPFAM" id="SSF75011">
    <property type="entry name" value="3-carboxy-cis,cis-mucoante lactonizing enzyme"/>
    <property type="match status" value="1"/>
</dbReference>
<dbReference type="Gene3D" id="2.130.10.10">
    <property type="entry name" value="YVTN repeat-like/Quinoprotein amine dehydrogenase"/>
    <property type="match status" value="1"/>
</dbReference>
<dbReference type="PANTHER" id="PTHR47197:SF3">
    <property type="entry name" value="DIHYDRO-HEME D1 DEHYDROGENASE"/>
    <property type="match status" value="1"/>
</dbReference>
<dbReference type="InterPro" id="IPR006644">
    <property type="entry name" value="Cadg"/>
</dbReference>
<name>A0A7W8D5Y2_9GAMM</name>